<keyword evidence="1" id="KW-0472">Membrane</keyword>
<dbReference type="PANTHER" id="PTHR37735:SF1">
    <property type="entry name" value="OS08G0567000 PROTEIN"/>
    <property type="match status" value="1"/>
</dbReference>
<dbReference type="GO" id="GO:0012505">
    <property type="term" value="C:endomembrane system"/>
    <property type="evidence" value="ECO:0007669"/>
    <property type="project" value="TreeGrafter"/>
</dbReference>
<keyword evidence="2" id="KW-0732">Signal</keyword>
<dbReference type="Pfam" id="PF25070">
    <property type="entry name" value="DUF7794"/>
    <property type="match status" value="1"/>
</dbReference>
<organism evidence="4">
    <name type="scientific">Dunaliella tertiolecta</name>
    <name type="common">Green alga</name>
    <dbReference type="NCBI Taxonomy" id="3047"/>
    <lineage>
        <taxon>Eukaryota</taxon>
        <taxon>Viridiplantae</taxon>
        <taxon>Chlorophyta</taxon>
        <taxon>core chlorophytes</taxon>
        <taxon>Chlorophyceae</taxon>
        <taxon>CS clade</taxon>
        <taxon>Chlamydomonadales</taxon>
        <taxon>Dunaliellaceae</taxon>
        <taxon>Dunaliella</taxon>
    </lineage>
</organism>
<keyword evidence="1" id="KW-0812">Transmembrane</keyword>
<sequence>MECSASMKMFLAVLLALSCCHLSAASGSQKDAHDIFFFDSRDGTYLRGKQQKGISTALDGGSVLAVLIGAIPPHAVSAAGSEELSKIVKPSPFKKPRAHAAFTVAGLSADEFSIQNGAFLPGRNEPVHLQVPLKDDPAEQLLQTYTQLAAANPSVRMLQLEGASNKVCDKKRKEQVHAMAASVFGADRGSSVLPLSGGSSLDLDALSCPIFAAELAALHSGIAQFAQQPTSDGKELHVLEMTFLGLQEVQARHGPESHLASLSKQALMRALGWAVQQLDASMHGDVTIQVATIKALPIDSGNSGAMSEWKATRRARILQAAGTPEEKGPWYKNDEAAQSQLFAAKAAGYGSFILVLYFLLGATLCLCNMRSKKDTLLYGNKKSD</sequence>
<accession>A0A7S3VUI7</accession>
<protein>
    <recommendedName>
        <fullName evidence="3">DUF7794 domain-containing protein</fullName>
    </recommendedName>
</protein>
<proteinExistence type="predicted"/>
<evidence type="ECO:0000259" key="3">
    <source>
        <dbReference type="Pfam" id="PF25070"/>
    </source>
</evidence>
<feature type="transmembrane region" description="Helical" evidence="1">
    <location>
        <begin position="346"/>
        <end position="367"/>
    </location>
</feature>
<dbReference type="EMBL" id="HBIP01037314">
    <property type="protein sequence ID" value="CAE0507464.1"/>
    <property type="molecule type" value="Transcribed_RNA"/>
</dbReference>
<evidence type="ECO:0000313" key="4">
    <source>
        <dbReference type="EMBL" id="CAE0507464.1"/>
    </source>
</evidence>
<dbReference type="AlphaFoldDB" id="A0A7S3VUI7"/>
<dbReference type="PANTHER" id="PTHR37735">
    <property type="entry name" value="OS08G0567000 PROTEIN"/>
    <property type="match status" value="1"/>
</dbReference>
<evidence type="ECO:0000256" key="1">
    <source>
        <dbReference type="SAM" id="Phobius"/>
    </source>
</evidence>
<keyword evidence="1" id="KW-1133">Transmembrane helix</keyword>
<gene>
    <name evidence="4" type="ORF">DTER00134_LOCUS22541</name>
</gene>
<reference evidence="4" key="1">
    <citation type="submission" date="2021-01" db="EMBL/GenBank/DDBJ databases">
        <authorList>
            <person name="Corre E."/>
            <person name="Pelletier E."/>
            <person name="Niang G."/>
            <person name="Scheremetjew M."/>
            <person name="Finn R."/>
            <person name="Kale V."/>
            <person name="Holt S."/>
            <person name="Cochrane G."/>
            <person name="Meng A."/>
            <person name="Brown T."/>
            <person name="Cohen L."/>
        </authorList>
    </citation>
    <scope>NUCLEOTIDE SEQUENCE</scope>
    <source>
        <strain evidence="4">CCMP1320</strain>
    </source>
</reference>
<dbReference type="InterPro" id="IPR056696">
    <property type="entry name" value="DUF7794"/>
</dbReference>
<evidence type="ECO:0000256" key="2">
    <source>
        <dbReference type="SAM" id="SignalP"/>
    </source>
</evidence>
<name>A0A7S3VUI7_DUNTE</name>
<feature type="chain" id="PRO_5031003220" description="DUF7794 domain-containing protein" evidence="2">
    <location>
        <begin position="26"/>
        <end position="384"/>
    </location>
</feature>
<feature type="domain" description="DUF7794" evidence="3">
    <location>
        <begin position="33"/>
        <end position="287"/>
    </location>
</feature>
<feature type="signal peptide" evidence="2">
    <location>
        <begin position="1"/>
        <end position="25"/>
    </location>
</feature>